<dbReference type="KEGG" id="rpon:G3256_06585"/>
<evidence type="ECO:0008006" key="3">
    <source>
        <dbReference type="Google" id="ProtNLM"/>
    </source>
</evidence>
<evidence type="ECO:0000313" key="1">
    <source>
        <dbReference type="EMBL" id="QJF50847.1"/>
    </source>
</evidence>
<dbReference type="Proteomes" id="UP000503308">
    <property type="component" value="Chromosome"/>
</dbReference>
<dbReference type="EMBL" id="CP048788">
    <property type="protein sequence ID" value="QJF50847.1"/>
    <property type="molecule type" value="Genomic_DNA"/>
</dbReference>
<gene>
    <name evidence="1" type="ORF">G3256_06585</name>
</gene>
<dbReference type="SUPFAM" id="SSF54909">
    <property type="entry name" value="Dimeric alpha+beta barrel"/>
    <property type="match status" value="1"/>
</dbReference>
<reference evidence="1 2" key="1">
    <citation type="submission" date="2020-02" db="EMBL/GenBank/DDBJ databases">
        <title>Genome sequence of Roseobacter ponti.</title>
        <authorList>
            <person name="Hollensteiner J."/>
            <person name="Schneider D."/>
            <person name="Poehlein A."/>
            <person name="Daniel R."/>
        </authorList>
    </citation>
    <scope>NUCLEOTIDE SEQUENCE [LARGE SCALE GENOMIC DNA]</scope>
    <source>
        <strain evidence="1 2">DSM 106830</strain>
    </source>
</reference>
<proteinExistence type="predicted"/>
<name>A0A858SS81_9RHOB</name>
<protein>
    <recommendedName>
        <fullName evidence="3">ABM domain-containing protein</fullName>
    </recommendedName>
</protein>
<dbReference type="RefSeq" id="WP_169640063.1">
    <property type="nucleotide sequence ID" value="NZ_CP048788.1"/>
</dbReference>
<evidence type="ECO:0000313" key="2">
    <source>
        <dbReference type="Proteomes" id="UP000503308"/>
    </source>
</evidence>
<dbReference type="InterPro" id="IPR011008">
    <property type="entry name" value="Dimeric_a/b-barrel"/>
</dbReference>
<keyword evidence="2" id="KW-1185">Reference proteome</keyword>
<sequence>MTDALVRRWEAVIARDDVDPWLSTFRNRVYPAMRAVEGFRGITVHTERGSDPCRIAVVTRWKDIAAVKRIAGDVPEKTFLPDFMVPFFPAWDKEASFHDEVLSEMMP</sequence>
<dbReference type="AlphaFoldDB" id="A0A858SS81"/>
<accession>A0A858SS81</accession>
<organism evidence="1 2">
    <name type="scientific">Roseobacter ponti</name>
    <dbReference type="NCBI Taxonomy" id="1891787"/>
    <lineage>
        <taxon>Bacteria</taxon>
        <taxon>Pseudomonadati</taxon>
        <taxon>Pseudomonadota</taxon>
        <taxon>Alphaproteobacteria</taxon>
        <taxon>Rhodobacterales</taxon>
        <taxon>Roseobacteraceae</taxon>
        <taxon>Roseobacter</taxon>
    </lineage>
</organism>